<dbReference type="InterPro" id="IPR028978">
    <property type="entry name" value="Chorismate_lyase_/UTRA_dom_sf"/>
</dbReference>
<dbReference type="KEGG" id="oai:OLEAN_C33580"/>
<dbReference type="EMBL" id="FO203512">
    <property type="protein sequence ID" value="CCK77534.1"/>
    <property type="molecule type" value="Genomic_DNA"/>
</dbReference>
<organism evidence="5 6">
    <name type="scientific">Oleispira antarctica RB-8</name>
    <dbReference type="NCBI Taxonomy" id="698738"/>
    <lineage>
        <taxon>Bacteria</taxon>
        <taxon>Pseudomonadati</taxon>
        <taxon>Pseudomonadota</taxon>
        <taxon>Gammaproteobacteria</taxon>
        <taxon>Oceanospirillales</taxon>
        <taxon>Oceanospirillaceae</taxon>
        <taxon>Oleispira</taxon>
    </lineage>
</organism>
<accession>R4YV40</accession>
<evidence type="ECO:0000259" key="4">
    <source>
        <dbReference type="PROSITE" id="PS50949"/>
    </source>
</evidence>
<keyword evidence="3" id="KW-0804">Transcription</keyword>
<feature type="domain" description="HTH gntR-type" evidence="4">
    <location>
        <begin position="2"/>
        <end position="75"/>
    </location>
</feature>
<dbReference type="SMART" id="SM00866">
    <property type="entry name" value="UTRA"/>
    <property type="match status" value="1"/>
</dbReference>
<gene>
    <name evidence="5" type="primary">phnR</name>
    <name evidence="5" type="ORF">OLEAN_C33580</name>
</gene>
<dbReference type="GO" id="GO:0003677">
    <property type="term" value="F:DNA binding"/>
    <property type="evidence" value="ECO:0007669"/>
    <property type="project" value="UniProtKB-KW"/>
</dbReference>
<dbReference type="SUPFAM" id="SSF64288">
    <property type="entry name" value="Chorismate lyase-like"/>
    <property type="match status" value="1"/>
</dbReference>
<dbReference type="InterPro" id="IPR011663">
    <property type="entry name" value="UTRA"/>
</dbReference>
<protein>
    <submittedName>
        <fullName evidence="5">Probable repressor protein PhnR</fullName>
    </submittedName>
</protein>
<dbReference type="InterPro" id="IPR036388">
    <property type="entry name" value="WH-like_DNA-bd_sf"/>
</dbReference>
<dbReference type="PRINTS" id="PR00035">
    <property type="entry name" value="HTHGNTR"/>
</dbReference>
<dbReference type="Pfam" id="PF07702">
    <property type="entry name" value="UTRA"/>
    <property type="match status" value="1"/>
</dbReference>
<dbReference type="CDD" id="cd07377">
    <property type="entry name" value="WHTH_GntR"/>
    <property type="match status" value="1"/>
</dbReference>
<dbReference type="GO" id="GO:0045892">
    <property type="term" value="P:negative regulation of DNA-templated transcription"/>
    <property type="evidence" value="ECO:0007669"/>
    <property type="project" value="TreeGrafter"/>
</dbReference>
<evidence type="ECO:0000256" key="2">
    <source>
        <dbReference type="ARBA" id="ARBA00023125"/>
    </source>
</evidence>
<keyword evidence="1" id="KW-0805">Transcription regulation</keyword>
<dbReference type="PANTHER" id="PTHR44846:SF1">
    <property type="entry name" value="MANNOSYL-D-GLYCERATE TRANSPORT_METABOLISM SYSTEM REPRESSOR MNGR-RELATED"/>
    <property type="match status" value="1"/>
</dbReference>
<proteinExistence type="predicted"/>
<dbReference type="Gene3D" id="3.40.1410.10">
    <property type="entry name" value="Chorismate lyase-like"/>
    <property type="match status" value="1"/>
</dbReference>
<reference evidence="5 6" key="1">
    <citation type="journal article" date="2013" name="Nat. Commun.">
        <title>Genome sequence and functional genomic analysis of the oil-degrading bacterium Oleispira antarctica.</title>
        <authorList>
            <person name="Kube M."/>
            <person name="Chernikova T.N."/>
            <person name="Al-Ramahi Y."/>
            <person name="Beloqui A."/>
            <person name="Lopez-Cortez N."/>
            <person name="Guazzaroni M.E."/>
            <person name="Heipieper H.J."/>
            <person name="Klages S."/>
            <person name="Kotsyurbenko O.R."/>
            <person name="Langer I."/>
            <person name="Nechitaylo T.Y."/>
            <person name="Lunsdorf H."/>
            <person name="Fernandez M."/>
            <person name="Juarez S."/>
            <person name="Ciordia S."/>
            <person name="Singer A."/>
            <person name="Kagan O."/>
            <person name="Egorova O."/>
            <person name="Petit P.A."/>
            <person name="Stogios P."/>
            <person name="Kim Y."/>
            <person name="Tchigvintsev A."/>
            <person name="Flick R."/>
            <person name="Denaro R."/>
            <person name="Genovese M."/>
            <person name="Albar J.P."/>
            <person name="Reva O.N."/>
            <person name="Martinez-Gomariz M."/>
            <person name="Tran H."/>
            <person name="Ferrer M."/>
            <person name="Savchenko A."/>
            <person name="Yakunin A.F."/>
            <person name="Yakimov M.M."/>
            <person name="Golyshina O.V."/>
            <person name="Reinhardt R."/>
            <person name="Golyshin P.N."/>
        </authorList>
    </citation>
    <scope>NUCLEOTIDE SEQUENCE [LARGE SCALE GENOMIC DNA]</scope>
</reference>
<dbReference type="SMART" id="SM00345">
    <property type="entry name" value="HTH_GNTR"/>
    <property type="match status" value="1"/>
</dbReference>
<evidence type="ECO:0000256" key="3">
    <source>
        <dbReference type="ARBA" id="ARBA00023163"/>
    </source>
</evidence>
<name>R4YV40_OLEAN</name>
<dbReference type="Gene3D" id="1.10.10.10">
    <property type="entry name" value="Winged helix-like DNA-binding domain superfamily/Winged helix DNA-binding domain"/>
    <property type="match status" value="1"/>
</dbReference>
<dbReference type="STRING" id="698738.OLEAN_C33580"/>
<dbReference type="Proteomes" id="UP000032749">
    <property type="component" value="Chromosome"/>
</dbReference>
<keyword evidence="6" id="KW-1185">Reference proteome</keyword>
<dbReference type="InterPro" id="IPR000524">
    <property type="entry name" value="Tscrpt_reg_HTH_GntR"/>
</dbReference>
<evidence type="ECO:0000313" key="5">
    <source>
        <dbReference type="EMBL" id="CCK77534.1"/>
    </source>
</evidence>
<dbReference type="HOGENOM" id="CLU_063236_2_2_6"/>
<evidence type="ECO:0000256" key="1">
    <source>
        <dbReference type="ARBA" id="ARBA00023015"/>
    </source>
</evidence>
<dbReference type="PANTHER" id="PTHR44846">
    <property type="entry name" value="MANNOSYL-D-GLYCERATE TRANSPORT/METABOLISM SYSTEM REPRESSOR MNGR-RELATED"/>
    <property type="match status" value="1"/>
</dbReference>
<evidence type="ECO:0000313" key="6">
    <source>
        <dbReference type="Proteomes" id="UP000032749"/>
    </source>
</evidence>
<dbReference type="OrthoDB" id="9784545at2"/>
<sequence length="238" mass="27241">MLPANIEIRDHLAHLIAEYNSGKVERFASGRLPSERELVEQFSSTRITVRDALSKLEAEGLIYRSNRRGWFVAPSRLVYDPSSRVNFYLLAAQQNKIPATQLLSQRCIKGPIEARDALGLGAKEKLIELVRVRSLNGRPVLFETIYLPEKRFPKLNKARLEGSLTTLMEEEYAVNISYEDNRIRVSAVYDQVAERLSLIKGAPCLEVTRIRYEGDQQAFEYDKEFWIHSAIELSIPSK</sequence>
<dbReference type="InterPro" id="IPR050679">
    <property type="entry name" value="Bact_HTH_transcr_reg"/>
</dbReference>
<keyword evidence="2" id="KW-0238">DNA-binding</keyword>
<dbReference type="GO" id="GO:0003700">
    <property type="term" value="F:DNA-binding transcription factor activity"/>
    <property type="evidence" value="ECO:0007669"/>
    <property type="project" value="InterPro"/>
</dbReference>
<dbReference type="InterPro" id="IPR036390">
    <property type="entry name" value="WH_DNA-bd_sf"/>
</dbReference>
<dbReference type="Pfam" id="PF00392">
    <property type="entry name" value="GntR"/>
    <property type="match status" value="1"/>
</dbReference>
<dbReference type="SUPFAM" id="SSF46785">
    <property type="entry name" value="Winged helix' DNA-binding domain"/>
    <property type="match status" value="1"/>
</dbReference>
<dbReference type="PROSITE" id="PS50949">
    <property type="entry name" value="HTH_GNTR"/>
    <property type="match status" value="1"/>
</dbReference>
<dbReference type="AlphaFoldDB" id="R4YV40"/>